<proteinExistence type="predicted"/>
<dbReference type="EMBL" id="JAUIZM010000003">
    <property type="protein sequence ID" value="KAK1391319.1"/>
    <property type="molecule type" value="Genomic_DNA"/>
</dbReference>
<protein>
    <submittedName>
        <fullName evidence="2">Uncharacterized protein</fullName>
    </submittedName>
</protein>
<organism evidence="2 3">
    <name type="scientific">Heracleum sosnowskyi</name>
    <dbReference type="NCBI Taxonomy" id="360622"/>
    <lineage>
        <taxon>Eukaryota</taxon>
        <taxon>Viridiplantae</taxon>
        <taxon>Streptophyta</taxon>
        <taxon>Embryophyta</taxon>
        <taxon>Tracheophyta</taxon>
        <taxon>Spermatophyta</taxon>
        <taxon>Magnoliopsida</taxon>
        <taxon>eudicotyledons</taxon>
        <taxon>Gunneridae</taxon>
        <taxon>Pentapetalae</taxon>
        <taxon>asterids</taxon>
        <taxon>campanulids</taxon>
        <taxon>Apiales</taxon>
        <taxon>Apiaceae</taxon>
        <taxon>Apioideae</taxon>
        <taxon>apioid superclade</taxon>
        <taxon>Tordylieae</taxon>
        <taxon>Tordyliinae</taxon>
        <taxon>Heracleum</taxon>
    </lineage>
</organism>
<evidence type="ECO:0000313" key="2">
    <source>
        <dbReference type="EMBL" id="KAK1391319.1"/>
    </source>
</evidence>
<dbReference type="Proteomes" id="UP001237642">
    <property type="component" value="Unassembled WGS sequence"/>
</dbReference>
<sequence>MCNLSSTRGAGKLSQLSQLWKALDSDFKDHILDPENPENHNCLFRLLSMIDVEPDMMASFIASIFDGDYYNSERQIFLFGTHALGLTLEDVLYITGLPIKGEPVLYKNAFDDGAFNRVFENGRFLRKTTLPVKEIMNIALDKDHVEDYRARKIAVLLIVLFAFIAPNNNKHEIDSVFFIIRIQKLQTALGIKLKNPPESVKHGEPWLPWIVREINKKMHNHYAKWTIDSMLPITGKGNQLCSEILTKLCSEILTKLCSELSIQSIRSYLFSIRRLKMLNQLALMSIQNELIKLRQSFADLQGVVEAHRLKFQEMEANISALSARVQNQEEVSARTWNDIISMIRSNMEEIRTAIAASAAAATSVAASAAIAAEASTSAASTSAASTSATGRNEINNLICQMTKGFDEIFKRLPAVQGV</sequence>
<keyword evidence="1" id="KW-0175">Coiled coil</keyword>
<dbReference type="AlphaFoldDB" id="A0AAD8IU98"/>
<reference evidence="2" key="2">
    <citation type="submission" date="2023-05" db="EMBL/GenBank/DDBJ databases">
        <authorList>
            <person name="Schelkunov M.I."/>
        </authorList>
    </citation>
    <scope>NUCLEOTIDE SEQUENCE</scope>
    <source>
        <strain evidence="2">Hsosn_3</strain>
        <tissue evidence="2">Leaf</tissue>
    </source>
</reference>
<evidence type="ECO:0000313" key="3">
    <source>
        <dbReference type="Proteomes" id="UP001237642"/>
    </source>
</evidence>
<feature type="coiled-coil region" evidence="1">
    <location>
        <begin position="304"/>
        <end position="331"/>
    </location>
</feature>
<name>A0AAD8IU98_9APIA</name>
<evidence type="ECO:0000256" key="1">
    <source>
        <dbReference type="SAM" id="Coils"/>
    </source>
</evidence>
<reference evidence="2" key="1">
    <citation type="submission" date="2023-02" db="EMBL/GenBank/DDBJ databases">
        <title>Genome of toxic invasive species Heracleum sosnowskyi carries increased number of genes despite the absence of recent whole-genome duplications.</title>
        <authorList>
            <person name="Schelkunov M."/>
            <person name="Shtratnikova V."/>
            <person name="Makarenko M."/>
            <person name="Klepikova A."/>
            <person name="Omelchenko D."/>
            <person name="Novikova G."/>
            <person name="Obukhova E."/>
            <person name="Bogdanov V."/>
            <person name="Penin A."/>
            <person name="Logacheva M."/>
        </authorList>
    </citation>
    <scope>NUCLEOTIDE SEQUENCE</scope>
    <source>
        <strain evidence="2">Hsosn_3</strain>
        <tissue evidence="2">Leaf</tissue>
    </source>
</reference>
<comment type="caution">
    <text evidence="2">The sequence shown here is derived from an EMBL/GenBank/DDBJ whole genome shotgun (WGS) entry which is preliminary data.</text>
</comment>
<gene>
    <name evidence="2" type="ORF">POM88_010375</name>
</gene>
<keyword evidence="3" id="KW-1185">Reference proteome</keyword>
<accession>A0AAD8IU98</accession>